<dbReference type="InterPro" id="IPR005946">
    <property type="entry name" value="Rib-P_diPkinase"/>
</dbReference>
<dbReference type="GO" id="GO:0000287">
    <property type="term" value="F:magnesium ion binding"/>
    <property type="evidence" value="ECO:0007669"/>
    <property type="project" value="InterPro"/>
</dbReference>
<dbReference type="SMART" id="SM01400">
    <property type="entry name" value="Pribosyltran_N"/>
    <property type="match status" value="1"/>
</dbReference>
<dbReference type="GO" id="GO:0004749">
    <property type="term" value="F:ribose phosphate diphosphokinase activity"/>
    <property type="evidence" value="ECO:0007669"/>
    <property type="project" value="TreeGrafter"/>
</dbReference>
<dbReference type="EMBL" id="LAZR01001453">
    <property type="protein sequence ID" value="KKN44413.1"/>
    <property type="molecule type" value="Genomic_DNA"/>
</dbReference>
<accession>A0A0F9TSR9</accession>
<dbReference type="Pfam" id="PF13793">
    <property type="entry name" value="Pribosyltran_N"/>
    <property type="match status" value="1"/>
</dbReference>
<dbReference type="InterPro" id="IPR029099">
    <property type="entry name" value="Pribosyltran_N"/>
</dbReference>
<dbReference type="AlphaFoldDB" id="A0A0F9TSR9"/>
<name>A0A0F9TSR9_9ZZZZ</name>
<evidence type="ECO:0000313" key="3">
    <source>
        <dbReference type="EMBL" id="KKN44413.1"/>
    </source>
</evidence>
<dbReference type="GO" id="GO:0005737">
    <property type="term" value="C:cytoplasm"/>
    <property type="evidence" value="ECO:0007669"/>
    <property type="project" value="TreeGrafter"/>
</dbReference>
<proteinExistence type="predicted"/>
<evidence type="ECO:0000259" key="2">
    <source>
        <dbReference type="Pfam" id="PF13793"/>
    </source>
</evidence>
<dbReference type="GO" id="GO:0006164">
    <property type="term" value="P:purine nucleotide biosynthetic process"/>
    <property type="evidence" value="ECO:0007669"/>
    <property type="project" value="TreeGrafter"/>
</dbReference>
<sequence>MNVTIRLCGDKVVPFKGFFFSGGEPHVEIKSPENLLARKVLIDARLGNAEDFMMMLAVTDAVKRCNPAAVLLFVPYFPGARQDREEKGYALTVKMYADLINIQGYEQVFILDPHSPVTPALLKRVVILNHIPLVEEFLDEVGVFHLNGIICPDAGAERRTLELAKAIGCDNVVFARKKRDPRTGSLSGFSLDSLPTEGHYLVADDLCDGGGTFIGLAGEYRKDPKGTGSLLLWVTHGIFSKGMDGLAKAYEHIGCSWSFPAREETHPQLHRAGAIFEDLFPTRRR</sequence>
<dbReference type="PANTHER" id="PTHR10210:SF41">
    <property type="entry name" value="RIBOSE-PHOSPHATE PYROPHOSPHOKINASE 1, CHLOROPLASTIC"/>
    <property type="match status" value="1"/>
</dbReference>
<reference evidence="3" key="1">
    <citation type="journal article" date="2015" name="Nature">
        <title>Complex archaea that bridge the gap between prokaryotes and eukaryotes.</title>
        <authorList>
            <person name="Spang A."/>
            <person name="Saw J.H."/>
            <person name="Jorgensen S.L."/>
            <person name="Zaremba-Niedzwiedzka K."/>
            <person name="Martijn J."/>
            <person name="Lind A.E."/>
            <person name="van Eijk R."/>
            <person name="Schleper C."/>
            <person name="Guy L."/>
            <person name="Ettema T.J."/>
        </authorList>
    </citation>
    <scope>NUCLEOTIDE SEQUENCE</scope>
</reference>
<dbReference type="PANTHER" id="PTHR10210">
    <property type="entry name" value="RIBOSE-PHOSPHATE DIPHOSPHOKINASE FAMILY MEMBER"/>
    <property type="match status" value="1"/>
</dbReference>
<dbReference type="GO" id="GO:0002189">
    <property type="term" value="C:ribose phosphate diphosphokinase complex"/>
    <property type="evidence" value="ECO:0007669"/>
    <property type="project" value="TreeGrafter"/>
</dbReference>
<dbReference type="InterPro" id="IPR029057">
    <property type="entry name" value="PRTase-like"/>
</dbReference>
<evidence type="ECO:0000256" key="1">
    <source>
        <dbReference type="ARBA" id="ARBA00022727"/>
    </source>
</evidence>
<comment type="caution">
    <text evidence="3">The sequence shown here is derived from an EMBL/GenBank/DDBJ whole genome shotgun (WGS) entry which is preliminary data.</text>
</comment>
<dbReference type="InterPro" id="IPR000836">
    <property type="entry name" value="PRTase_dom"/>
</dbReference>
<gene>
    <name evidence="3" type="ORF">LCGC14_0693270</name>
</gene>
<protein>
    <recommendedName>
        <fullName evidence="2">Ribose-phosphate pyrophosphokinase N-terminal domain-containing protein</fullName>
    </recommendedName>
</protein>
<dbReference type="SUPFAM" id="SSF53271">
    <property type="entry name" value="PRTase-like"/>
    <property type="match status" value="2"/>
</dbReference>
<dbReference type="GO" id="GO:0006015">
    <property type="term" value="P:5-phosphoribose 1-diphosphate biosynthetic process"/>
    <property type="evidence" value="ECO:0007669"/>
    <property type="project" value="TreeGrafter"/>
</dbReference>
<keyword evidence="1" id="KW-0545">Nucleotide biosynthesis</keyword>
<organism evidence="3">
    <name type="scientific">marine sediment metagenome</name>
    <dbReference type="NCBI Taxonomy" id="412755"/>
    <lineage>
        <taxon>unclassified sequences</taxon>
        <taxon>metagenomes</taxon>
        <taxon>ecological metagenomes</taxon>
    </lineage>
</organism>
<feature type="domain" description="Ribose-phosphate pyrophosphokinase N-terminal" evidence="2">
    <location>
        <begin position="20"/>
        <end position="104"/>
    </location>
</feature>
<dbReference type="Gene3D" id="3.40.50.2020">
    <property type="match status" value="2"/>
</dbReference>
<dbReference type="CDD" id="cd06223">
    <property type="entry name" value="PRTases_typeI"/>
    <property type="match status" value="1"/>
</dbReference>